<protein>
    <submittedName>
        <fullName evidence="1">Uncharacterized protein</fullName>
    </submittedName>
</protein>
<keyword evidence="2" id="KW-1185">Reference proteome</keyword>
<reference evidence="1" key="1">
    <citation type="journal article" date="2023" name="Mol. Ecol. Resour.">
        <title>Chromosome-level genome assembly of a triploid poplar Populus alba 'Berolinensis'.</title>
        <authorList>
            <person name="Chen S."/>
            <person name="Yu Y."/>
            <person name="Wang X."/>
            <person name="Wang S."/>
            <person name="Zhang T."/>
            <person name="Zhou Y."/>
            <person name="He R."/>
            <person name="Meng N."/>
            <person name="Wang Y."/>
            <person name="Liu W."/>
            <person name="Liu Z."/>
            <person name="Liu J."/>
            <person name="Guo Q."/>
            <person name="Huang H."/>
            <person name="Sederoff R.R."/>
            <person name="Wang G."/>
            <person name="Qu G."/>
            <person name="Chen S."/>
        </authorList>
    </citation>
    <scope>NUCLEOTIDE SEQUENCE</scope>
    <source>
        <strain evidence="1">SC-2020</strain>
    </source>
</reference>
<dbReference type="EMBL" id="JAQIZT010000011">
    <property type="protein sequence ID" value="KAJ6979106.1"/>
    <property type="molecule type" value="Genomic_DNA"/>
</dbReference>
<name>A0AAD6M511_9ROSI</name>
<organism evidence="1 2">
    <name type="scientific">Populus alba x Populus x berolinensis</name>
    <dbReference type="NCBI Taxonomy" id="444605"/>
    <lineage>
        <taxon>Eukaryota</taxon>
        <taxon>Viridiplantae</taxon>
        <taxon>Streptophyta</taxon>
        <taxon>Embryophyta</taxon>
        <taxon>Tracheophyta</taxon>
        <taxon>Spermatophyta</taxon>
        <taxon>Magnoliopsida</taxon>
        <taxon>eudicotyledons</taxon>
        <taxon>Gunneridae</taxon>
        <taxon>Pentapetalae</taxon>
        <taxon>rosids</taxon>
        <taxon>fabids</taxon>
        <taxon>Malpighiales</taxon>
        <taxon>Salicaceae</taxon>
        <taxon>Saliceae</taxon>
        <taxon>Populus</taxon>
    </lineage>
</organism>
<proteinExistence type="predicted"/>
<sequence>MKAVLSKTPPLTLSVSQLNQYQVATLLASSNPGTSLSQSCTLLSILRKQHLLVEFIGGIYSSFIIAKYHKLQYFVCDE</sequence>
<gene>
    <name evidence="1" type="ORF">NC653_027308</name>
</gene>
<accession>A0AAD6M511</accession>
<dbReference type="Proteomes" id="UP001164929">
    <property type="component" value="Chromosome 11"/>
</dbReference>
<evidence type="ECO:0000313" key="1">
    <source>
        <dbReference type="EMBL" id="KAJ6979106.1"/>
    </source>
</evidence>
<comment type="caution">
    <text evidence="1">The sequence shown here is derived from an EMBL/GenBank/DDBJ whole genome shotgun (WGS) entry which is preliminary data.</text>
</comment>
<evidence type="ECO:0000313" key="2">
    <source>
        <dbReference type="Proteomes" id="UP001164929"/>
    </source>
</evidence>
<dbReference type="AlphaFoldDB" id="A0AAD6M511"/>